<sequence length="164" mass="17863">MTAAAAGVSDAPVLAVAPSKALILASVPHGMRRTPDQQAFLRALREDPEVLGLRYDGYGNLLRVAQVIAWAADWKTMCSRPTIAGIVERTGLSKATVKRWVRWLREHGWLGVVEEGSTVRFRKGTAAGLDDDGMGNRAALWVICIPRDITPIPTSDTRSDQVKT</sequence>
<accession>A0ABV5SA21</accession>
<protein>
    <submittedName>
        <fullName evidence="1">Helix-turn-helix domain-containing protein</fullName>
    </submittedName>
</protein>
<dbReference type="InterPro" id="IPR036388">
    <property type="entry name" value="WH-like_DNA-bd_sf"/>
</dbReference>
<proteinExistence type="predicted"/>
<evidence type="ECO:0000313" key="1">
    <source>
        <dbReference type="EMBL" id="MFB9628530.1"/>
    </source>
</evidence>
<evidence type="ECO:0000313" key="2">
    <source>
        <dbReference type="Proteomes" id="UP001589532"/>
    </source>
</evidence>
<name>A0ABV5SA21_9ACTN</name>
<reference evidence="1 2" key="1">
    <citation type="submission" date="2024-09" db="EMBL/GenBank/DDBJ databases">
        <authorList>
            <person name="Sun Q."/>
            <person name="Mori K."/>
        </authorList>
    </citation>
    <scope>NUCLEOTIDE SEQUENCE [LARGE SCALE GENOMIC DNA]</scope>
    <source>
        <strain evidence="1 2">JCM 3143</strain>
    </source>
</reference>
<organism evidence="1 2">
    <name type="scientific">Nonomuraea helvata</name>
    <dbReference type="NCBI Taxonomy" id="37484"/>
    <lineage>
        <taxon>Bacteria</taxon>
        <taxon>Bacillati</taxon>
        <taxon>Actinomycetota</taxon>
        <taxon>Actinomycetes</taxon>
        <taxon>Streptosporangiales</taxon>
        <taxon>Streptosporangiaceae</taxon>
        <taxon>Nonomuraea</taxon>
    </lineage>
</organism>
<comment type="caution">
    <text evidence="1">The sequence shown here is derived from an EMBL/GenBank/DDBJ whole genome shotgun (WGS) entry which is preliminary data.</text>
</comment>
<dbReference type="Gene3D" id="1.10.10.10">
    <property type="entry name" value="Winged helix-like DNA-binding domain superfamily/Winged helix DNA-binding domain"/>
    <property type="match status" value="1"/>
</dbReference>
<dbReference type="RefSeq" id="WP_344988515.1">
    <property type="nucleotide sequence ID" value="NZ_BAAAXV010000002.1"/>
</dbReference>
<gene>
    <name evidence="1" type="ORF">ACFFSA_36090</name>
</gene>
<dbReference type="EMBL" id="JBHMBW010000047">
    <property type="protein sequence ID" value="MFB9628530.1"/>
    <property type="molecule type" value="Genomic_DNA"/>
</dbReference>
<dbReference type="Proteomes" id="UP001589532">
    <property type="component" value="Unassembled WGS sequence"/>
</dbReference>
<keyword evidence="2" id="KW-1185">Reference proteome</keyword>